<keyword evidence="6" id="KW-0539">Nucleus</keyword>
<protein>
    <recommendedName>
        <fullName evidence="8">C2H2-type domain-containing protein</fullName>
    </recommendedName>
</protein>
<dbReference type="KEGG" id="ovi:T265_03719"/>
<comment type="subcellular location">
    <subcellularLocation>
        <location evidence="1">Nucleus</location>
    </subcellularLocation>
</comment>
<evidence type="ECO:0000313" key="10">
    <source>
        <dbReference type="Proteomes" id="UP000054324"/>
    </source>
</evidence>
<dbReference type="SUPFAM" id="SSF57667">
    <property type="entry name" value="beta-beta-alpha zinc fingers"/>
    <property type="match status" value="2"/>
</dbReference>
<dbReference type="GO" id="GO:0010468">
    <property type="term" value="P:regulation of gene expression"/>
    <property type="evidence" value="ECO:0007669"/>
    <property type="project" value="TreeGrafter"/>
</dbReference>
<evidence type="ECO:0000256" key="6">
    <source>
        <dbReference type="ARBA" id="ARBA00023242"/>
    </source>
</evidence>
<keyword evidence="5" id="KW-0862">Zinc</keyword>
<dbReference type="PROSITE" id="PS00028">
    <property type="entry name" value="ZINC_FINGER_C2H2_1"/>
    <property type="match status" value="3"/>
</dbReference>
<accession>A0A074ZV49</accession>
<keyword evidence="4 7" id="KW-0863">Zinc-finger</keyword>
<dbReference type="Proteomes" id="UP000054324">
    <property type="component" value="Unassembled WGS sequence"/>
</dbReference>
<dbReference type="PROSITE" id="PS50157">
    <property type="entry name" value="ZINC_FINGER_C2H2_2"/>
    <property type="match status" value="2"/>
</dbReference>
<keyword evidence="10" id="KW-1185">Reference proteome</keyword>
<evidence type="ECO:0000256" key="7">
    <source>
        <dbReference type="PROSITE-ProRule" id="PRU00042"/>
    </source>
</evidence>
<evidence type="ECO:0000256" key="4">
    <source>
        <dbReference type="ARBA" id="ARBA00022771"/>
    </source>
</evidence>
<dbReference type="RefSeq" id="XP_009166530.1">
    <property type="nucleotide sequence ID" value="XM_009168266.1"/>
</dbReference>
<dbReference type="AlphaFoldDB" id="A0A074ZV49"/>
<dbReference type="InterPro" id="IPR050331">
    <property type="entry name" value="Zinc_finger"/>
</dbReference>
<evidence type="ECO:0000313" key="9">
    <source>
        <dbReference type="EMBL" id="KER29702.1"/>
    </source>
</evidence>
<evidence type="ECO:0000256" key="1">
    <source>
        <dbReference type="ARBA" id="ARBA00004123"/>
    </source>
</evidence>
<dbReference type="GeneID" id="20317906"/>
<dbReference type="GO" id="GO:0008270">
    <property type="term" value="F:zinc ion binding"/>
    <property type="evidence" value="ECO:0007669"/>
    <property type="project" value="UniProtKB-KW"/>
</dbReference>
<dbReference type="EMBL" id="KL596673">
    <property type="protein sequence ID" value="KER29702.1"/>
    <property type="molecule type" value="Genomic_DNA"/>
</dbReference>
<keyword evidence="2" id="KW-0479">Metal-binding</keyword>
<dbReference type="InterPro" id="IPR013087">
    <property type="entry name" value="Znf_C2H2_type"/>
</dbReference>
<dbReference type="CTD" id="20317906"/>
<feature type="domain" description="C2H2-type" evidence="8">
    <location>
        <begin position="77"/>
        <end position="104"/>
    </location>
</feature>
<organism evidence="9 10">
    <name type="scientific">Opisthorchis viverrini</name>
    <name type="common">Southeast Asian liver fluke</name>
    <dbReference type="NCBI Taxonomy" id="6198"/>
    <lineage>
        <taxon>Eukaryota</taxon>
        <taxon>Metazoa</taxon>
        <taxon>Spiralia</taxon>
        <taxon>Lophotrochozoa</taxon>
        <taxon>Platyhelminthes</taxon>
        <taxon>Trematoda</taxon>
        <taxon>Digenea</taxon>
        <taxon>Opisthorchiida</taxon>
        <taxon>Opisthorchiata</taxon>
        <taxon>Opisthorchiidae</taxon>
        <taxon>Opisthorchis</taxon>
    </lineage>
</organism>
<proteinExistence type="predicted"/>
<dbReference type="InterPro" id="IPR036236">
    <property type="entry name" value="Znf_C2H2_sf"/>
</dbReference>
<name>A0A074ZV49_OPIVI</name>
<evidence type="ECO:0000256" key="5">
    <source>
        <dbReference type="ARBA" id="ARBA00022833"/>
    </source>
</evidence>
<dbReference type="OrthoDB" id="3437960at2759"/>
<dbReference type="STRING" id="6198.A0A074ZV49"/>
<dbReference type="SMART" id="SM00355">
    <property type="entry name" value="ZnF_C2H2"/>
    <property type="match status" value="3"/>
</dbReference>
<evidence type="ECO:0000256" key="2">
    <source>
        <dbReference type="ARBA" id="ARBA00022723"/>
    </source>
</evidence>
<keyword evidence="3" id="KW-0677">Repeat</keyword>
<feature type="domain" description="C2H2-type" evidence="8">
    <location>
        <begin position="152"/>
        <end position="179"/>
    </location>
</feature>
<gene>
    <name evidence="9" type="ORF">T265_03719</name>
</gene>
<sequence>MTYSRSSLRVERHLSRDLCACLAVRALESLMHVYAPINAHSERSSEKTGAQSTCLSYVEWLARLRLEWCVGDPEPSYQCPKCFKIFHLARWFDQHIEEHSELRPYKCDFCPSYFKSATGQKCHMIEQHWNKLLSSECPGASVYTSLLMRKRNVCQRCGRGFRSDAALEKHARIHTDVTPVYIGVPQCSVLGPLLFLIYVDDLPGILACTCLPFEDGLKSWSSNASALQMGADAAKQWSLDWYLPLNDKKCIHVSFGGDLANAFVMHGEKGPENIIRVDAKKN</sequence>
<reference evidence="9 10" key="1">
    <citation type="submission" date="2013-11" db="EMBL/GenBank/DDBJ databases">
        <title>Opisthorchis viverrini - life in the bile duct.</title>
        <authorList>
            <person name="Young N.D."/>
            <person name="Nagarajan N."/>
            <person name="Lin S.J."/>
            <person name="Korhonen P.K."/>
            <person name="Jex A.R."/>
            <person name="Hall R.S."/>
            <person name="Safavi-Hemami H."/>
            <person name="Kaewkong W."/>
            <person name="Bertrand D."/>
            <person name="Gao S."/>
            <person name="Seet Q."/>
            <person name="Wongkham S."/>
            <person name="Teh B.T."/>
            <person name="Wongkham C."/>
            <person name="Intapan P.M."/>
            <person name="Maleewong W."/>
            <person name="Yang X."/>
            <person name="Hu M."/>
            <person name="Wang Z."/>
            <person name="Hofmann A."/>
            <person name="Sternberg P.W."/>
            <person name="Tan P."/>
            <person name="Wang J."/>
            <person name="Gasser R.B."/>
        </authorList>
    </citation>
    <scope>NUCLEOTIDE SEQUENCE [LARGE SCALE GENOMIC DNA]</scope>
</reference>
<evidence type="ECO:0000259" key="8">
    <source>
        <dbReference type="PROSITE" id="PS50157"/>
    </source>
</evidence>
<dbReference type="GO" id="GO:0005634">
    <property type="term" value="C:nucleus"/>
    <property type="evidence" value="ECO:0007669"/>
    <property type="project" value="UniProtKB-SubCell"/>
</dbReference>
<evidence type="ECO:0000256" key="3">
    <source>
        <dbReference type="ARBA" id="ARBA00022737"/>
    </source>
</evidence>
<dbReference type="Gene3D" id="3.30.160.60">
    <property type="entry name" value="Classic Zinc Finger"/>
    <property type="match status" value="2"/>
</dbReference>
<dbReference type="PANTHER" id="PTHR16515:SF49">
    <property type="entry name" value="GASTRULA ZINC FINGER PROTEIN XLCGF49.1-LIKE-RELATED"/>
    <property type="match status" value="1"/>
</dbReference>
<dbReference type="PANTHER" id="PTHR16515">
    <property type="entry name" value="PR DOMAIN ZINC FINGER PROTEIN"/>
    <property type="match status" value="1"/>
</dbReference>